<reference evidence="3 4" key="1">
    <citation type="submission" date="2023-08" db="EMBL/GenBank/DDBJ databases">
        <title>Phytohabitans sansha sp. nov., isolated from marine sediment.</title>
        <authorList>
            <person name="Zhao Y."/>
            <person name="Yi K."/>
        </authorList>
    </citation>
    <scope>NUCLEOTIDE SEQUENCE [LARGE SCALE GENOMIC DNA]</scope>
    <source>
        <strain evidence="3 4">ZYX-F-186</strain>
    </source>
</reference>
<dbReference type="InterPro" id="IPR001509">
    <property type="entry name" value="Epimerase_deHydtase"/>
</dbReference>
<dbReference type="EMBL" id="JAVHUY010000076">
    <property type="protein sequence ID" value="MDQ7911283.1"/>
    <property type="molecule type" value="Genomic_DNA"/>
</dbReference>
<evidence type="ECO:0000259" key="2">
    <source>
        <dbReference type="Pfam" id="PF01370"/>
    </source>
</evidence>
<keyword evidence="4" id="KW-1185">Reference proteome</keyword>
<sequence length="312" mass="32242">MSATDITSSQEGFTMRVFVTGASGFIGRAVVAELVGAGHEVVGLARSEASATAVSRLGASVQRGDLDDLDSIRDGAKGADAVVHLANKHDWTNPAESNRAERAAVQTISDTLAGSDRPFVLAAGVAGFGLDRPVTERDPNPAAGPDSPRGGAENLALEYAGRGVRVVSARFAPTVHGAEDHGFVSVIAQAARRGGAVRYPGDGANRWPAVHRSDAARLVRLGLEAAPAGTILHAVAEEGVPVREIAEALAGRLGIPARSVPAEQLADELGFIGRVLAADLPATSQITRELLGWRPTGPTLLEDIAAGHYDQP</sequence>
<gene>
    <name evidence="3" type="ORF">RB614_43015</name>
</gene>
<evidence type="ECO:0000313" key="3">
    <source>
        <dbReference type="EMBL" id="MDQ7911283.1"/>
    </source>
</evidence>
<name>A0ABU0ZW78_9ACTN</name>
<feature type="region of interest" description="Disordered" evidence="1">
    <location>
        <begin position="131"/>
        <end position="153"/>
    </location>
</feature>
<dbReference type="Proteomes" id="UP001230908">
    <property type="component" value="Unassembled WGS sequence"/>
</dbReference>
<dbReference type="InterPro" id="IPR051783">
    <property type="entry name" value="NAD(P)-dependent_oxidoreduct"/>
</dbReference>
<dbReference type="SUPFAM" id="SSF51735">
    <property type="entry name" value="NAD(P)-binding Rossmann-fold domains"/>
    <property type="match status" value="1"/>
</dbReference>
<protein>
    <submittedName>
        <fullName evidence="3">SDR family oxidoreductase</fullName>
    </submittedName>
</protein>
<dbReference type="Gene3D" id="3.40.50.720">
    <property type="entry name" value="NAD(P)-binding Rossmann-like Domain"/>
    <property type="match status" value="1"/>
</dbReference>
<proteinExistence type="predicted"/>
<feature type="domain" description="NAD-dependent epimerase/dehydratase" evidence="2">
    <location>
        <begin position="17"/>
        <end position="225"/>
    </location>
</feature>
<comment type="caution">
    <text evidence="3">The sequence shown here is derived from an EMBL/GenBank/DDBJ whole genome shotgun (WGS) entry which is preliminary data.</text>
</comment>
<evidence type="ECO:0000313" key="4">
    <source>
        <dbReference type="Proteomes" id="UP001230908"/>
    </source>
</evidence>
<evidence type="ECO:0000256" key="1">
    <source>
        <dbReference type="SAM" id="MobiDB-lite"/>
    </source>
</evidence>
<dbReference type="InterPro" id="IPR036291">
    <property type="entry name" value="NAD(P)-bd_dom_sf"/>
</dbReference>
<organism evidence="3 4">
    <name type="scientific">Phytohabitans maris</name>
    <dbReference type="NCBI Taxonomy" id="3071409"/>
    <lineage>
        <taxon>Bacteria</taxon>
        <taxon>Bacillati</taxon>
        <taxon>Actinomycetota</taxon>
        <taxon>Actinomycetes</taxon>
        <taxon>Micromonosporales</taxon>
        <taxon>Micromonosporaceae</taxon>
    </lineage>
</organism>
<dbReference type="RefSeq" id="WP_308718500.1">
    <property type="nucleotide sequence ID" value="NZ_JAVHUY010000076.1"/>
</dbReference>
<accession>A0ABU0ZW78</accession>
<dbReference type="PANTHER" id="PTHR48079">
    <property type="entry name" value="PROTEIN YEEZ"/>
    <property type="match status" value="1"/>
</dbReference>
<dbReference type="Pfam" id="PF01370">
    <property type="entry name" value="Epimerase"/>
    <property type="match status" value="1"/>
</dbReference>
<dbReference type="PANTHER" id="PTHR48079:SF6">
    <property type="entry name" value="NAD(P)-BINDING DOMAIN-CONTAINING PROTEIN-RELATED"/>
    <property type="match status" value="1"/>
</dbReference>
<dbReference type="CDD" id="cd05262">
    <property type="entry name" value="SDR_a7"/>
    <property type="match status" value="1"/>
</dbReference>